<name>A0ABT9WSG8_9BACI</name>
<proteinExistence type="predicted"/>
<organism evidence="1 2">
    <name type="scientific">Bacillus chungangensis</name>
    <dbReference type="NCBI Taxonomy" id="587633"/>
    <lineage>
        <taxon>Bacteria</taxon>
        <taxon>Bacillati</taxon>
        <taxon>Bacillota</taxon>
        <taxon>Bacilli</taxon>
        <taxon>Bacillales</taxon>
        <taxon>Bacillaceae</taxon>
        <taxon>Bacillus</taxon>
    </lineage>
</organism>
<evidence type="ECO:0008006" key="3">
    <source>
        <dbReference type="Google" id="ProtNLM"/>
    </source>
</evidence>
<accession>A0ABT9WSG8</accession>
<evidence type="ECO:0000313" key="2">
    <source>
        <dbReference type="Proteomes" id="UP001223586"/>
    </source>
</evidence>
<comment type="caution">
    <text evidence="1">The sequence shown here is derived from an EMBL/GenBank/DDBJ whole genome shotgun (WGS) entry which is preliminary data.</text>
</comment>
<dbReference type="Proteomes" id="UP001223586">
    <property type="component" value="Unassembled WGS sequence"/>
</dbReference>
<reference evidence="1 2" key="1">
    <citation type="submission" date="2023-07" db="EMBL/GenBank/DDBJ databases">
        <title>Genomic Encyclopedia of Type Strains, Phase IV (KMG-IV): sequencing the most valuable type-strain genomes for metagenomic binning, comparative biology and taxonomic classification.</title>
        <authorList>
            <person name="Goeker M."/>
        </authorList>
    </citation>
    <scope>NUCLEOTIDE SEQUENCE [LARGE SCALE GENOMIC DNA]</scope>
    <source>
        <strain evidence="1 2">DSM 23837</strain>
    </source>
</reference>
<evidence type="ECO:0000313" key="1">
    <source>
        <dbReference type="EMBL" id="MDQ0176243.1"/>
    </source>
</evidence>
<dbReference type="RefSeq" id="WP_307229252.1">
    <property type="nucleotide sequence ID" value="NZ_JAUSTT010000011.1"/>
</dbReference>
<keyword evidence="2" id="KW-1185">Reference proteome</keyword>
<protein>
    <recommendedName>
        <fullName evidence="3">Phage tail protein</fullName>
    </recommendedName>
</protein>
<dbReference type="EMBL" id="JAUSTT010000011">
    <property type="protein sequence ID" value="MDQ0176243.1"/>
    <property type="molecule type" value="Genomic_DNA"/>
</dbReference>
<sequence length="362" mass="39469">MSKFDKFSTKNKKMIIKGAGKFMAKIPGCDELITLGHMTNMRLDIQLEMVDIEGGDTAAPIDTLLRKKVIDITAEDAKFDLNLVRLVLGSKLREGVSGLPYELKNQSLTAVDNGGSIEVSVTNNILTGHSAPKVQAFNQSIGAFVAASDIMVNGKNITFASGVSQGDEVIIYYPVSASAIDPDGFVWVLEEKHDIKGGLITLNYPLFGGTLGSSSSKTEHVSVRLTKENKLLKKVSGTPAKDEYSVDPTTGEITFNSYIEGDQVYVNYKRPEVVDVMAIGSKDFPLTVHVVHDGQFEQKDGTVQGYQTELYACRVKSNFTLDAARQTAATHSVTLTVIDPERSDERLGSIKRYQITTEGENC</sequence>
<gene>
    <name evidence="1" type="ORF">J2S08_002080</name>
</gene>